<feature type="compositionally biased region" description="Polar residues" evidence="2">
    <location>
        <begin position="49"/>
        <end position="60"/>
    </location>
</feature>
<comment type="caution">
    <text evidence="3">The sequence shown here is derived from an EMBL/GenBank/DDBJ whole genome shotgun (WGS) entry which is preliminary data.</text>
</comment>
<dbReference type="PANTHER" id="PTHR18956">
    <property type="entry name" value="HYALURONAN MEDIATED MOTILITY RECEPTOR"/>
    <property type="match status" value="1"/>
</dbReference>
<accession>A0AAV8XGI4</accession>
<dbReference type="Proteomes" id="UP001162156">
    <property type="component" value="Unassembled WGS sequence"/>
</dbReference>
<dbReference type="GO" id="GO:0005540">
    <property type="term" value="F:hyaluronic acid binding"/>
    <property type="evidence" value="ECO:0007669"/>
    <property type="project" value="InterPro"/>
</dbReference>
<dbReference type="AlphaFoldDB" id="A0AAV8XGI4"/>
<feature type="region of interest" description="Disordered" evidence="2">
    <location>
        <begin position="48"/>
        <end position="78"/>
    </location>
</feature>
<feature type="coiled-coil region" evidence="1">
    <location>
        <begin position="175"/>
        <end position="245"/>
    </location>
</feature>
<evidence type="ECO:0000256" key="2">
    <source>
        <dbReference type="SAM" id="MobiDB-lite"/>
    </source>
</evidence>
<name>A0AAV8XGI4_9CUCU</name>
<evidence type="ECO:0000313" key="4">
    <source>
        <dbReference type="Proteomes" id="UP001162156"/>
    </source>
</evidence>
<keyword evidence="1" id="KW-0175">Coiled coil</keyword>
<keyword evidence="4" id="KW-1185">Reference proteome</keyword>
<organism evidence="3 4">
    <name type="scientific">Rhamnusium bicolor</name>
    <dbReference type="NCBI Taxonomy" id="1586634"/>
    <lineage>
        <taxon>Eukaryota</taxon>
        <taxon>Metazoa</taxon>
        <taxon>Ecdysozoa</taxon>
        <taxon>Arthropoda</taxon>
        <taxon>Hexapoda</taxon>
        <taxon>Insecta</taxon>
        <taxon>Pterygota</taxon>
        <taxon>Neoptera</taxon>
        <taxon>Endopterygota</taxon>
        <taxon>Coleoptera</taxon>
        <taxon>Polyphaga</taxon>
        <taxon>Cucujiformia</taxon>
        <taxon>Chrysomeloidea</taxon>
        <taxon>Cerambycidae</taxon>
        <taxon>Lepturinae</taxon>
        <taxon>Rhagiini</taxon>
        <taxon>Rhamnusium</taxon>
    </lineage>
</organism>
<dbReference type="PANTHER" id="PTHR18956:SF6">
    <property type="entry name" value="HYALURONAN MEDIATED MOTILITY RECEPTOR"/>
    <property type="match status" value="1"/>
</dbReference>
<proteinExistence type="predicted"/>
<sequence length="511" mass="60453">MSFSKAKLQRFNDIKPCAPSPAAYNVTVKEKTKSAVLPQTERFIECRSPANSETGTTHSTPCLFRTPSLPKRKKATTSDIKSKPKELFVVNTDLEALKDKIVECENKDAFIKDLSEQIEELKESMSNLEKQKMQLDLNKDKFEQRVVHLKVEHEKHVTKLTEKFEHDICKATEEKVKISNEITLVRKEYEELKDANRKEMEELKKNCDQFQILYDRSVEQCNRLIEEKNTLLTSKEKELRALDNKYIEIQRIHSLEIEKLKKEHWLAIQDIEIEMLKNMTEIQKEKEDTASKIKEIEQFMDKEMRSLKENCEKEKQEILIQSEARVKQYLSHVFRWKAKFKKKSNCSLKKNWREVEKNWKNKLESQVKESDAILKECQAISEYSIIQCELEKNQIKVQLTEKTKDLEVVQLKYDQVMQNCEELTTKFKALQCELNSVIAELNETRRTLGEELNRKKNELKKITEERRAYEVTIKRSQGTIEVLTRRLINSDRDVEQLKKELSDSEEKMLEY</sequence>
<feature type="coiled-coil region" evidence="1">
    <location>
        <begin position="104"/>
        <end position="145"/>
    </location>
</feature>
<evidence type="ECO:0000256" key="1">
    <source>
        <dbReference type="SAM" id="Coils"/>
    </source>
</evidence>
<evidence type="ECO:0000313" key="3">
    <source>
        <dbReference type="EMBL" id="KAJ8937560.1"/>
    </source>
</evidence>
<protein>
    <submittedName>
        <fullName evidence="3">Uncharacterized protein</fullName>
    </submittedName>
</protein>
<feature type="coiled-coil region" evidence="1">
    <location>
        <begin position="406"/>
        <end position="507"/>
    </location>
</feature>
<reference evidence="3" key="1">
    <citation type="journal article" date="2023" name="Insect Mol. Biol.">
        <title>Genome sequencing provides insights into the evolution of gene families encoding plant cell wall-degrading enzymes in longhorned beetles.</title>
        <authorList>
            <person name="Shin N.R."/>
            <person name="Okamura Y."/>
            <person name="Kirsch R."/>
            <person name="Pauchet Y."/>
        </authorList>
    </citation>
    <scope>NUCLEOTIDE SEQUENCE</scope>
    <source>
        <strain evidence="3">RBIC_L_NR</strain>
    </source>
</reference>
<gene>
    <name evidence="3" type="ORF">NQ314_011795</name>
</gene>
<dbReference type="EMBL" id="JANEYF010003311">
    <property type="protein sequence ID" value="KAJ8937560.1"/>
    <property type="molecule type" value="Genomic_DNA"/>
</dbReference>
<feature type="coiled-coil region" evidence="1">
    <location>
        <begin position="297"/>
        <end position="324"/>
    </location>
</feature>
<dbReference type="InterPro" id="IPR026203">
    <property type="entry name" value="IHABP"/>
</dbReference>